<dbReference type="EMBL" id="CM044703">
    <property type="protein sequence ID" value="KAI5672666.1"/>
    <property type="molecule type" value="Genomic_DNA"/>
</dbReference>
<keyword evidence="2" id="KW-1185">Reference proteome</keyword>
<evidence type="ECO:0000313" key="2">
    <source>
        <dbReference type="Proteomes" id="UP001060085"/>
    </source>
</evidence>
<evidence type="ECO:0000313" key="1">
    <source>
        <dbReference type="EMBL" id="KAI5672666.1"/>
    </source>
</evidence>
<dbReference type="Proteomes" id="UP001060085">
    <property type="component" value="Linkage Group LG03"/>
</dbReference>
<name>A0ACC0BJ44_CATRO</name>
<sequence>MVKVKGLEMSISASTIVLEPTQLARLGYQSYQEKEMEAHVDLASLKAQFQNFSTSTGIKLSKQWASIDQPFDLVETAKVKWLNDASVAPIKRLILDHCLSFICMLEPLLDSSKQPEVNHNISFDFFCL</sequence>
<protein>
    <submittedName>
        <fullName evidence="1">Uncharacterized protein</fullName>
    </submittedName>
</protein>
<accession>A0ACC0BJ44</accession>
<reference evidence="2" key="1">
    <citation type="journal article" date="2023" name="Nat. Plants">
        <title>Single-cell RNA sequencing provides a high-resolution roadmap for understanding the multicellular compartmentation of specialized metabolism.</title>
        <authorList>
            <person name="Sun S."/>
            <person name="Shen X."/>
            <person name="Li Y."/>
            <person name="Li Y."/>
            <person name="Wang S."/>
            <person name="Li R."/>
            <person name="Zhang H."/>
            <person name="Shen G."/>
            <person name="Guo B."/>
            <person name="Wei J."/>
            <person name="Xu J."/>
            <person name="St-Pierre B."/>
            <person name="Chen S."/>
            <person name="Sun C."/>
        </authorList>
    </citation>
    <scope>NUCLEOTIDE SEQUENCE [LARGE SCALE GENOMIC DNA]</scope>
</reference>
<gene>
    <name evidence="1" type="ORF">M9H77_13030</name>
</gene>
<proteinExistence type="predicted"/>
<organism evidence="1 2">
    <name type="scientific">Catharanthus roseus</name>
    <name type="common">Madagascar periwinkle</name>
    <name type="synonym">Vinca rosea</name>
    <dbReference type="NCBI Taxonomy" id="4058"/>
    <lineage>
        <taxon>Eukaryota</taxon>
        <taxon>Viridiplantae</taxon>
        <taxon>Streptophyta</taxon>
        <taxon>Embryophyta</taxon>
        <taxon>Tracheophyta</taxon>
        <taxon>Spermatophyta</taxon>
        <taxon>Magnoliopsida</taxon>
        <taxon>eudicotyledons</taxon>
        <taxon>Gunneridae</taxon>
        <taxon>Pentapetalae</taxon>
        <taxon>asterids</taxon>
        <taxon>lamiids</taxon>
        <taxon>Gentianales</taxon>
        <taxon>Apocynaceae</taxon>
        <taxon>Rauvolfioideae</taxon>
        <taxon>Vinceae</taxon>
        <taxon>Catharanthinae</taxon>
        <taxon>Catharanthus</taxon>
    </lineage>
</organism>
<comment type="caution">
    <text evidence="1">The sequence shown here is derived from an EMBL/GenBank/DDBJ whole genome shotgun (WGS) entry which is preliminary data.</text>
</comment>